<dbReference type="Pfam" id="PF07819">
    <property type="entry name" value="PGAP1"/>
    <property type="match status" value="1"/>
</dbReference>
<dbReference type="EMBL" id="JALLPJ020001361">
    <property type="protein sequence ID" value="KAL3767624.1"/>
    <property type="molecule type" value="Genomic_DNA"/>
</dbReference>
<keyword evidence="1" id="KW-0378">Hydrolase</keyword>
<sequence length="347" mass="37246">MNRYSRFPALCILLLSAPTAAFAPSCSKPTLSAIAPSLHATSQQSAEATTINDVSSPTPKQKNVALLLCPAQFCVPADYTSLLSTISSSRHLPSNVNVVSSRVAPLPRTEWIKVAKQLPTKKFVDAELDVRVTLDWYFDAMEVALGELFAEGGEDVEVCLVGHSIGGWVARAYLGGMSGSSTAVHRLAKERITSLITLGTPHISPSSALVDQTRGLLRQIKSTPSCSSQSLSDRGVRITCVGSSGLKGNIFTTELESIVAATSYLPLTGKYNTNGDGIVPIDLAFMDSPAKRVEIEACEITNNPVRHAHVLPTPWNLLDGSAASWSLPEEFVWYGSEGVLSQWLPFM</sequence>
<keyword evidence="5" id="KW-1185">Reference proteome</keyword>
<reference evidence="4 5" key="1">
    <citation type="submission" date="2024-10" db="EMBL/GenBank/DDBJ databases">
        <title>Updated reference genomes for cyclostephanoid diatoms.</title>
        <authorList>
            <person name="Roberts W.R."/>
            <person name="Alverson A.J."/>
        </authorList>
    </citation>
    <scope>NUCLEOTIDE SEQUENCE [LARGE SCALE GENOMIC DNA]</scope>
    <source>
        <strain evidence="4 5">AJA010-31</strain>
    </source>
</reference>
<dbReference type="PANTHER" id="PTHR47909">
    <property type="entry name" value="ALPHA/BETA-HYDROLASES SUPERFAMILY PROTEIN"/>
    <property type="match status" value="1"/>
</dbReference>
<dbReference type="GO" id="GO:0005789">
    <property type="term" value="C:endoplasmic reticulum membrane"/>
    <property type="evidence" value="ECO:0007669"/>
    <property type="project" value="UniProtKB-SubCell"/>
</dbReference>
<gene>
    <name evidence="4" type="ORF">ACHAWO_011089</name>
</gene>
<keyword evidence="1" id="KW-0653">Protein transport</keyword>
<keyword evidence="1" id="KW-0472">Membrane</keyword>
<dbReference type="AlphaFoldDB" id="A0ABD3MWG1"/>
<dbReference type="InterPro" id="IPR012908">
    <property type="entry name" value="PGAP1-ab_dom-like"/>
</dbReference>
<evidence type="ECO:0000256" key="2">
    <source>
        <dbReference type="SAM" id="SignalP"/>
    </source>
</evidence>
<dbReference type="SUPFAM" id="SSF53474">
    <property type="entry name" value="alpha/beta-Hydrolases"/>
    <property type="match status" value="1"/>
</dbReference>
<feature type="signal peptide" evidence="2">
    <location>
        <begin position="1"/>
        <end position="21"/>
    </location>
</feature>
<comment type="function">
    <text evidence="1">Involved in inositol deacylation of GPI-anchored proteins which plays important roles in the quality control and ER-associated degradation of GPI-anchored proteins.</text>
</comment>
<evidence type="ECO:0000313" key="5">
    <source>
        <dbReference type="Proteomes" id="UP001530400"/>
    </source>
</evidence>
<evidence type="ECO:0000313" key="4">
    <source>
        <dbReference type="EMBL" id="KAL3767624.1"/>
    </source>
</evidence>
<dbReference type="InterPro" id="IPR029058">
    <property type="entry name" value="AB_hydrolase_fold"/>
</dbReference>
<keyword evidence="2" id="KW-0732">Signal</keyword>
<name>A0ABD3MWG1_9STRA</name>
<dbReference type="GO" id="GO:0016787">
    <property type="term" value="F:hydrolase activity"/>
    <property type="evidence" value="ECO:0007669"/>
    <property type="project" value="UniProtKB-KW"/>
</dbReference>
<evidence type="ECO:0000256" key="1">
    <source>
        <dbReference type="RuleBase" id="RU365011"/>
    </source>
</evidence>
<organism evidence="4 5">
    <name type="scientific">Cyclotella atomus</name>
    <dbReference type="NCBI Taxonomy" id="382360"/>
    <lineage>
        <taxon>Eukaryota</taxon>
        <taxon>Sar</taxon>
        <taxon>Stramenopiles</taxon>
        <taxon>Ochrophyta</taxon>
        <taxon>Bacillariophyta</taxon>
        <taxon>Coscinodiscophyceae</taxon>
        <taxon>Thalassiosirophycidae</taxon>
        <taxon>Stephanodiscales</taxon>
        <taxon>Stephanodiscaceae</taxon>
        <taxon>Cyclotella</taxon>
    </lineage>
</organism>
<keyword evidence="1" id="KW-0256">Endoplasmic reticulum</keyword>
<protein>
    <recommendedName>
        <fullName evidence="1">GPI inositol-deacylase</fullName>
        <ecNumber evidence="1">3.1.-.-</ecNumber>
    </recommendedName>
</protein>
<accession>A0ABD3MWG1</accession>
<comment type="subcellular location">
    <subcellularLocation>
        <location evidence="1">Endoplasmic reticulum membrane</location>
    </subcellularLocation>
</comment>
<dbReference type="Proteomes" id="UP001530400">
    <property type="component" value="Unassembled WGS sequence"/>
</dbReference>
<dbReference type="PANTHER" id="PTHR47909:SF2">
    <property type="entry name" value="GPI INOSITOL-DEACYLASE"/>
    <property type="match status" value="1"/>
</dbReference>
<feature type="chain" id="PRO_5044885613" description="GPI inositol-deacylase" evidence="2">
    <location>
        <begin position="22"/>
        <end position="347"/>
    </location>
</feature>
<comment type="similarity">
    <text evidence="1">Belongs to the GPI inositol-deacylase family.</text>
</comment>
<keyword evidence="1" id="KW-0813">Transport</keyword>
<dbReference type="GO" id="GO:0015031">
    <property type="term" value="P:protein transport"/>
    <property type="evidence" value="ECO:0007669"/>
    <property type="project" value="UniProtKB-KW"/>
</dbReference>
<proteinExistence type="inferred from homology"/>
<dbReference type="Gene3D" id="3.40.50.1820">
    <property type="entry name" value="alpha/beta hydrolase"/>
    <property type="match status" value="1"/>
</dbReference>
<comment type="caution">
    <text evidence="4">The sequence shown here is derived from an EMBL/GenBank/DDBJ whole genome shotgun (WGS) entry which is preliminary data.</text>
</comment>
<dbReference type="EC" id="3.1.-.-" evidence="1"/>
<feature type="domain" description="GPI inositol-deacylase PGAP1-like alpha/beta" evidence="3">
    <location>
        <begin position="155"/>
        <end position="247"/>
    </location>
</feature>
<evidence type="ECO:0000259" key="3">
    <source>
        <dbReference type="Pfam" id="PF07819"/>
    </source>
</evidence>